<name>A0A1L9R4I6_ASPWE</name>
<dbReference type="PANTHER" id="PTHR43180:SF31">
    <property type="entry name" value="CHAIN DEHYDROGENASE_REDUCTASE, PUTATIVE (AFU_ORTHOLOGUE AFUA_2G16570)-RELATED"/>
    <property type="match status" value="1"/>
</dbReference>
<dbReference type="AlphaFoldDB" id="A0A1L9R4I6"/>
<dbReference type="OrthoDB" id="5371740at2759"/>
<comment type="similarity">
    <text evidence="1">Belongs to the short-chain dehydrogenases/reductases (SDR) family.</text>
</comment>
<evidence type="ECO:0000313" key="3">
    <source>
        <dbReference type="EMBL" id="OJJ29830.1"/>
    </source>
</evidence>
<dbReference type="VEuPathDB" id="FungiDB:ASPWEDRAFT_177568"/>
<dbReference type="PANTHER" id="PTHR43180">
    <property type="entry name" value="3-OXOACYL-(ACYL-CARRIER-PROTEIN) REDUCTASE (AFU_ORTHOLOGUE AFUA_6G11210)"/>
    <property type="match status" value="1"/>
</dbReference>
<accession>A0A1L9R4I6</accession>
<dbReference type="GeneID" id="63747525"/>
<dbReference type="SUPFAM" id="SSF51735">
    <property type="entry name" value="NAD(P)-binding Rossmann-fold domains"/>
    <property type="match status" value="1"/>
</dbReference>
<dbReference type="GO" id="GO:0016491">
    <property type="term" value="F:oxidoreductase activity"/>
    <property type="evidence" value="ECO:0007669"/>
    <property type="project" value="UniProtKB-KW"/>
</dbReference>
<keyword evidence="4" id="KW-1185">Reference proteome</keyword>
<dbReference type="PRINTS" id="PR00081">
    <property type="entry name" value="GDHRDH"/>
</dbReference>
<evidence type="ECO:0000256" key="2">
    <source>
        <dbReference type="ARBA" id="ARBA00023002"/>
    </source>
</evidence>
<dbReference type="Gene3D" id="3.40.50.720">
    <property type="entry name" value="NAD(P)-binding Rossmann-like Domain"/>
    <property type="match status" value="1"/>
</dbReference>
<dbReference type="InterPro" id="IPR002347">
    <property type="entry name" value="SDR_fam"/>
</dbReference>
<protein>
    <submittedName>
        <fullName evidence="3">Uncharacterized protein</fullName>
    </submittedName>
</protein>
<dbReference type="RefSeq" id="XP_040683507.1">
    <property type="nucleotide sequence ID" value="XM_040831677.1"/>
</dbReference>
<reference evidence="4" key="1">
    <citation type="journal article" date="2017" name="Genome Biol.">
        <title>Comparative genomics reveals high biological diversity and specific adaptations in the industrially and medically important fungal genus Aspergillus.</title>
        <authorList>
            <person name="de Vries R.P."/>
            <person name="Riley R."/>
            <person name="Wiebenga A."/>
            <person name="Aguilar-Osorio G."/>
            <person name="Amillis S."/>
            <person name="Uchima C.A."/>
            <person name="Anderluh G."/>
            <person name="Asadollahi M."/>
            <person name="Askin M."/>
            <person name="Barry K."/>
            <person name="Battaglia E."/>
            <person name="Bayram O."/>
            <person name="Benocci T."/>
            <person name="Braus-Stromeyer S.A."/>
            <person name="Caldana C."/>
            <person name="Canovas D."/>
            <person name="Cerqueira G.C."/>
            <person name="Chen F."/>
            <person name="Chen W."/>
            <person name="Choi C."/>
            <person name="Clum A."/>
            <person name="Dos Santos R.A."/>
            <person name="Damasio A.R."/>
            <person name="Diallinas G."/>
            <person name="Emri T."/>
            <person name="Fekete E."/>
            <person name="Flipphi M."/>
            <person name="Freyberg S."/>
            <person name="Gallo A."/>
            <person name="Gournas C."/>
            <person name="Habgood R."/>
            <person name="Hainaut M."/>
            <person name="Harispe M.L."/>
            <person name="Henrissat B."/>
            <person name="Hilden K.S."/>
            <person name="Hope R."/>
            <person name="Hossain A."/>
            <person name="Karabika E."/>
            <person name="Karaffa L."/>
            <person name="Karanyi Z."/>
            <person name="Krasevec N."/>
            <person name="Kuo A."/>
            <person name="Kusch H."/>
            <person name="LaButti K."/>
            <person name="Lagendijk E.L."/>
            <person name="Lapidus A."/>
            <person name="Levasseur A."/>
            <person name="Lindquist E."/>
            <person name="Lipzen A."/>
            <person name="Logrieco A.F."/>
            <person name="MacCabe A."/>
            <person name="Maekelae M.R."/>
            <person name="Malavazi I."/>
            <person name="Melin P."/>
            <person name="Meyer V."/>
            <person name="Mielnichuk N."/>
            <person name="Miskei M."/>
            <person name="Molnar A.P."/>
            <person name="Mule G."/>
            <person name="Ngan C.Y."/>
            <person name="Orejas M."/>
            <person name="Orosz E."/>
            <person name="Ouedraogo J.P."/>
            <person name="Overkamp K.M."/>
            <person name="Park H.-S."/>
            <person name="Perrone G."/>
            <person name="Piumi F."/>
            <person name="Punt P.J."/>
            <person name="Ram A.F."/>
            <person name="Ramon A."/>
            <person name="Rauscher S."/>
            <person name="Record E."/>
            <person name="Riano-Pachon D.M."/>
            <person name="Robert V."/>
            <person name="Roehrig J."/>
            <person name="Ruller R."/>
            <person name="Salamov A."/>
            <person name="Salih N.S."/>
            <person name="Samson R.A."/>
            <person name="Sandor E."/>
            <person name="Sanguinetti M."/>
            <person name="Schuetze T."/>
            <person name="Sepcic K."/>
            <person name="Shelest E."/>
            <person name="Sherlock G."/>
            <person name="Sophianopoulou V."/>
            <person name="Squina F.M."/>
            <person name="Sun H."/>
            <person name="Susca A."/>
            <person name="Todd R.B."/>
            <person name="Tsang A."/>
            <person name="Unkles S.E."/>
            <person name="van de Wiele N."/>
            <person name="van Rossen-Uffink D."/>
            <person name="Oliveira J.V."/>
            <person name="Vesth T.C."/>
            <person name="Visser J."/>
            <person name="Yu J.-H."/>
            <person name="Zhou M."/>
            <person name="Andersen M.R."/>
            <person name="Archer D.B."/>
            <person name="Baker S.E."/>
            <person name="Benoit I."/>
            <person name="Brakhage A.A."/>
            <person name="Braus G.H."/>
            <person name="Fischer R."/>
            <person name="Frisvad J.C."/>
            <person name="Goldman G.H."/>
            <person name="Houbraken J."/>
            <person name="Oakley B."/>
            <person name="Pocsi I."/>
            <person name="Scazzocchio C."/>
            <person name="Seiboth B."/>
            <person name="vanKuyk P.A."/>
            <person name="Wortman J."/>
            <person name="Dyer P.S."/>
            <person name="Grigoriev I.V."/>
        </authorList>
    </citation>
    <scope>NUCLEOTIDE SEQUENCE [LARGE SCALE GENOMIC DNA]</scope>
    <source>
        <strain evidence="4">DTO 134E9</strain>
    </source>
</reference>
<keyword evidence="2" id="KW-0560">Oxidoreductase</keyword>
<dbReference type="InterPro" id="IPR036291">
    <property type="entry name" value="NAD(P)-bd_dom_sf"/>
</dbReference>
<gene>
    <name evidence="3" type="ORF">ASPWEDRAFT_177568</name>
</gene>
<proteinExistence type="inferred from homology"/>
<evidence type="ECO:0000256" key="1">
    <source>
        <dbReference type="ARBA" id="ARBA00006484"/>
    </source>
</evidence>
<dbReference type="Proteomes" id="UP000184383">
    <property type="component" value="Unassembled WGS sequence"/>
</dbReference>
<sequence length="306" mass="33801">MPPLPPYEYTGPVDCTVAPDPSSLKDKSVIITGGANGMGEAIARTLASHGAFVTIGDVNEERGNGIAAEYPNIQFVKCDVRNWDEQVNLFKSGIEKSPQKSCDIAIANAGIAATFKDSLVALDDPHGEPVKPDLNIMDVNMNGVLYTQKLAMHYFRAQPDDESRDRCFIITSSLAAYLDFPHNWEYVCAKHAIKALMRCSRHLGWQQGIRINTLNPYFMKTTILSDEVHDVLESKGVEYALPEDGAAAVVKIACDRTIPGRSFYIVPRATAKEGFLDGDQDDHQGSPEYIKEFQKFCLAGVEQPWE</sequence>
<dbReference type="Pfam" id="PF00106">
    <property type="entry name" value="adh_short"/>
    <property type="match status" value="1"/>
</dbReference>
<evidence type="ECO:0000313" key="4">
    <source>
        <dbReference type="Proteomes" id="UP000184383"/>
    </source>
</evidence>
<organism evidence="3 4">
    <name type="scientific">Aspergillus wentii DTO 134E9</name>
    <dbReference type="NCBI Taxonomy" id="1073089"/>
    <lineage>
        <taxon>Eukaryota</taxon>
        <taxon>Fungi</taxon>
        <taxon>Dikarya</taxon>
        <taxon>Ascomycota</taxon>
        <taxon>Pezizomycotina</taxon>
        <taxon>Eurotiomycetes</taxon>
        <taxon>Eurotiomycetidae</taxon>
        <taxon>Eurotiales</taxon>
        <taxon>Aspergillaceae</taxon>
        <taxon>Aspergillus</taxon>
        <taxon>Aspergillus subgen. Cremei</taxon>
    </lineage>
</organism>
<dbReference type="STRING" id="1073089.A0A1L9R4I6"/>
<dbReference type="EMBL" id="KV878218">
    <property type="protein sequence ID" value="OJJ29830.1"/>
    <property type="molecule type" value="Genomic_DNA"/>
</dbReference>